<reference evidence="1" key="2">
    <citation type="submission" date="2022-06" db="UniProtKB">
        <authorList>
            <consortium name="EnsemblMetazoa"/>
        </authorList>
    </citation>
    <scope>IDENTIFICATION</scope>
    <source>
        <strain evidence="1">PS312</strain>
    </source>
</reference>
<accession>A0A8R1UVX6</accession>
<evidence type="ECO:0000313" key="1">
    <source>
        <dbReference type="EnsemblMetazoa" id="PPA38362.1"/>
    </source>
</evidence>
<accession>A0A2A6CEZ7</accession>
<protein>
    <submittedName>
        <fullName evidence="1">Uncharacterized protein</fullName>
    </submittedName>
</protein>
<keyword evidence="2" id="KW-1185">Reference proteome</keyword>
<dbReference type="Proteomes" id="UP000005239">
    <property type="component" value="Unassembled WGS sequence"/>
</dbReference>
<organism evidence="1 2">
    <name type="scientific">Pristionchus pacificus</name>
    <name type="common">Parasitic nematode worm</name>
    <dbReference type="NCBI Taxonomy" id="54126"/>
    <lineage>
        <taxon>Eukaryota</taxon>
        <taxon>Metazoa</taxon>
        <taxon>Ecdysozoa</taxon>
        <taxon>Nematoda</taxon>
        <taxon>Chromadorea</taxon>
        <taxon>Rhabditida</taxon>
        <taxon>Rhabditina</taxon>
        <taxon>Diplogasteromorpha</taxon>
        <taxon>Diplogasteroidea</taxon>
        <taxon>Neodiplogasteridae</taxon>
        <taxon>Pristionchus</taxon>
    </lineage>
</organism>
<evidence type="ECO:0000313" key="2">
    <source>
        <dbReference type="Proteomes" id="UP000005239"/>
    </source>
</evidence>
<gene>
    <name evidence="1" type="primary">WBGene00276731</name>
</gene>
<dbReference type="EnsemblMetazoa" id="PPA38362.1">
    <property type="protein sequence ID" value="PPA38362.1"/>
    <property type="gene ID" value="WBGene00276731"/>
</dbReference>
<reference evidence="2" key="1">
    <citation type="journal article" date="2008" name="Nat. Genet.">
        <title>The Pristionchus pacificus genome provides a unique perspective on nematode lifestyle and parasitism.</title>
        <authorList>
            <person name="Dieterich C."/>
            <person name="Clifton S.W."/>
            <person name="Schuster L.N."/>
            <person name="Chinwalla A."/>
            <person name="Delehaunty K."/>
            <person name="Dinkelacker I."/>
            <person name="Fulton L."/>
            <person name="Fulton R."/>
            <person name="Godfrey J."/>
            <person name="Minx P."/>
            <person name="Mitreva M."/>
            <person name="Roeseler W."/>
            <person name="Tian H."/>
            <person name="Witte H."/>
            <person name="Yang S.P."/>
            <person name="Wilson R.K."/>
            <person name="Sommer R.J."/>
        </authorList>
    </citation>
    <scope>NUCLEOTIDE SEQUENCE [LARGE SCALE GENOMIC DNA]</scope>
    <source>
        <strain evidence="2">PS312</strain>
    </source>
</reference>
<proteinExistence type="predicted"/>
<sequence length="181" mass="21635">MTVRQWTFDHFVYVSSPTLNPVEMTIDTVTLFTYLYCLRNESNIDWITSDSITEDEKKIIRVHFSMFVANFLRCDIANFRFCEREALTGMDLFRLEILPLVRQFIDADFNWIPFMQRLSQWEENCKGRVLEGFSKGSFEDESTDLSAINAEIRAKHRWWDNDYKESDDRIHLLNDEYNLTD</sequence>
<dbReference type="AlphaFoldDB" id="A0A2A6CEZ7"/>
<name>A0A2A6CEZ7_PRIPA</name>